<protein>
    <submittedName>
        <fullName evidence="1">Uncharacterized protein</fullName>
    </submittedName>
</protein>
<sequence>MAVGSCDMKTPICSHCKRRREECNYKDVNRSQIGSIQSSSIGAAAISTNTATTSSANTVDPNIILTHYIDVTSRSMWLVGGDRGEEFNPWREELPPLLQTLPFLYHIIISLSALHMYHRISSATTKYSDPVQQPRVNGNLRESASVGNRSHDLVPSTYSPKPFQLDSGVRSPPFPQPPSSDILTLAYSNQILGSRAFRRAVPSIDANNWVAVMAFTIAVLVFSLYNCQRSTTFSGVVTGTLAALRSAGIMGNELKPFFLGSGAFGEYLMSRARRSAPKVVDPAIVVALAHLRTINKERKVTDSRERAEQSACAQAIDSLQRWVVLVSGKPCSWAHYVWWPADVPTEFVDLVNEKSPVALLVFVYWCAVLGRADQQWFLNGWASKAGGVAMAEMGPGWWGQGLDWPLQELGLCRGSVKIGDLSKGEMLVRL</sequence>
<accession>A0ACC2J9J3</accession>
<name>A0ACC2J9J3_9PEZI</name>
<keyword evidence="2" id="KW-1185">Reference proteome</keyword>
<proteinExistence type="predicted"/>
<gene>
    <name evidence="1" type="ORF">O1611_g9424</name>
</gene>
<dbReference type="Proteomes" id="UP001153332">
    <property type="component" value="Unassembled WGS sequence"/>
</dbReference>
<comment type="caution">
    <text evidence="1">The sequence shown here is derived from an EMBL/GenBank/DDBJ whole genome shotgun (WGS) entry which is preliminary data.</text>
</comment>
<reference evidence="1" key="1">
    <citation type="submission" date="2022-12" db="EMBL/GenBank/DDBJ databases">
        <title>Genome Sequence of Lasiodiplodia mahajangana.</title>
        <authorList>
            <person name="Buettner E."/>
        </authorList>
    </citation>
    <scope>NUCLEOTIDE SEQUENCE</scope>
    <source>
        <strain evidence="1">VT137</strain>
    </source>
</reference>
<dbReference type="EMBL" id="JAPUUL010003205">
    <property type="protein sequence ID" value="KAJ8124176.1"/>
    <property type="molecule type" value="Genomic_DNA"/>
</dbReference>
<evidence type="ECO:0000313" key="1">
    <source>
        <dbReference type="EMBL" id="KAJ8124176.1"/>
    </source>
</evidence>
<evidence type="ECO:0000313" key="2">
    <source>
        <dbReference type="Proteomes" id="UP001153332"/>
    </source>
</evidence>
<organism evidence="1 2">
    <name type="scientific">Lasiodiplodia mahajangana</name>
    <dbReference type="NCBI Taxonomy" id="1108764"/>
    <lineage>
        <taxon>Eukaryota</taxon>
        <taxon>Fungi</taxon>
        <taxon>Dikarya</taxon>
        <taxon>Ascomycota</taxon>
        <taxon>Pezizomycotina</taxon>
        <taxon>Dothideomycetes</taxon>
        <taxon>Dothideomycetes incertae sedis</taxon>
        <taxon>Botryosphaeriales</taxon>
        <taxon>Botryosphaeriaceae</taxon>
        <taxon>Lasiodiplodia</taxon>
    </lineage>
</organism>